<keyword evidence="4" id="KW-1185">Reference proteome</keyword>
<protein>
    <submittedName>
        <fullName evidence="3">Ubiquitin-conjugating enzyme/RWD</fullName>
    </submittedName>
</protein>
<evidence type="ECO:0000313" key="4">
    <source>
        <dbReference type="Proteomes" id="UP000215914"/>
    </source>
</evidence>
<dbReference type="Gramene" id="mRNA:HanXRQr2_Chr07g0301351">
    <property type="protein sequence ID" value="mRNA:HanXRQr2_Chr07g0301351"/>
    <property type="gene ID" value="HanXRQr2_Chr07g0301351"/>
</dbReference>
<feature type="compositionally biased region" description="Polar residues" evidence="1">
    <location>
        <begin position="32"/>
        <end position="43"/>
    </location>
</feature>
<feature type="transmembrane region" description="Helical" evidence="2">
    <location>
        <begin position="77"/>
        <end position="94"/>
    </location>
</feature>
<name>A0A9K3ILT1_HELAN</name>
<proteinExistence type="predicted"/>
<reference evidence="3" key="2">
    <citation type="submission" date="2020-06" db="EMBL/GenBank/DDBJ databases">
        <title>Helianthus annuus Genome sequencing and assembly Release 2.</title>
        <authorList>
            <person name="Gouzy J."/>
            <person name="Langlade N."/>
            <person name="Munos S."/>
        </authorList>
    </citation>
    <scope>NUCLEOTIDE SEQUENCE</scope>
    <source>
        <tissue evidence="3">Leaves</tissue>
    </source>
</reference>
<evidence type="ECO:0000256" key="1">
    <source>
        <dbReference type="SAM" id="MobiDB-lite"/>
    </source>
</evidence>
<dbReference type="EMBL" id="MNCJ02000322">
    <property type="protein sequence ID" value="KAF5799157.1"/>
    <property type="molecule type" value="Genomic_DNA"/>
</dbReference>
<keyword evidence="2" id="KW-0472">Membrane</keyword>
<keyword evidence="2" id="KW-1133">Transmembrane helix</keyword>
<sequence length="111" mass="12125">MLLTPNGRYETQTKICLSISNHHPDAAAGEQASESPQDTSTGITEHEEQQREENNEVAAEQITEPVLGVQKPADDRLFTWAAVGLTVAIMVLLLKKYMKASGHGAVFMDES</sequence>
<accession>A0A9K3ILT1</accession>
<feature type="region of interest" description="Disordered" evidence="1">
    <location>
        <begin position="20"/>
        <end position="63"/>
    </location>
</feature>
<organism evidence="3 4">
    <name type="scientific">Helianthus annuus</name>
    <name type="common">Common sunflower</name>
    <dbReference type="NCBI Taxonomy" id="4232"/>
    <lineage>
        <taxon>Eukaryota</taxon>
        <taxon>Viridiplantae</taxon>
        <taxon>Streptophyta</taxon>
        <taxon>Embryophyta</taxon>
        <taxon>Tracheophyta</taxon>
        <taxon>Spermatophyta</taxon>
        <taxon>Magnoliopsida</taxon>
        <taxon>eudicotyledons</taxon>
        <taxon>Gunneridae</taxon>
        <taxon>Pentapetalae</taxon>
        <taxon>asterids</taxon>
        <taxon>campanulids</taxon>
        <taxon>Asterales</taxon>
        <taxon>Asteraceae</taxon>
        <taxon>Asteroideae</taxon>
        <taxon>Heliantheae alliance</taxon>
        <taxon>Heliantheae</taxon>
        <taxon>Helianthus</taxon>
    </lineage>
</organism>
<dbReference type="AlphaFoldDB" id="A0A9K3ILT1"/>
<dbReference type="Proteomes" id="UP000215914">
    <property type="component" value="Unassembled WGS sequence"/>
</dbReference>
<gene>
    <name evidence="3" type="ORF">HanXRQr2_Chr07g0301351</name>
</gene>
<evidence type="ECO:0000313" key="3">
    <source>
        <dbReference type="EMBL" id="KAF5799157.1"/>
    </source>
</evidence>
<keyword evidence="2" id="KW-0812">Transmembrane</keyword>
<reference evidence="3" key="1">
    <citation type="journal article" date="2017" name="Nature">
        <title>The sunflower genome provides insights into oil metabolism, flowering and Asterid evolution.</title>
        <authorList>
            <person name="Badouin H."/>
            <person name="Gouzy J."/>
            <person name="Grassa C.J."/>
            <person name="Murat F."/>
            <person name="Staton S.E."/>
            <person name="Cottret L."/>
            <person name="Lelandais-Briere C."/>
            <person name="Owens G.L."/>
            <person name="Carrere S."/>
            <person name="Mayjonade B."/>
            <person name="Legrand L."/>
            <person name="Gill N."/>
            <person name="Kane N.C."/>
            <person name="Bowers J.E."/>
            <person name="Hubner S."/>
            <person name="Bellec A."/>
            <person name="Berard A."/>
            <person name="Berges H."/>
            <person name="Blanchet N."/>
            <person name="Boniface M.C."/>
            <person name="Brunel D."/>
            <person name="Catrice O."/>
            <person name="Chaidir N."/>
            <person name="Claudel C."/>
            <person name="Donnadieu C."/>
            <person name="Faraut T."/>
            <person name="Fievet G."/>
            <person name="Helmstetter N."/>
            <person name="King M."/>
            <person name="Knapp S.J."/>
            <person name="Lai Z."/>
            <person name="Le Paslier M.C."/>
            <person name="Lippi Y."/>
            <person name="Lorenzon L."/>
            <person name="Mandel J.R."/>
            <person name="Marage G."/>
            <person name="Marchand G."/>
            <person name="Marquand E."/>
            <person name="Bret-Mestries E."/>
            <person name="Morien E."/>
            <person name="Nambeesan S."/>
            <person name="Nguyen T."/>
            <person name="Pegot-Espagnet P."/>
            <person name="Pouilly N."/>
            <person name="Raftis F."/>
            <person name="Sallet E."/>
            <person name="Schiex T."/>
            <person name="Thomas J."/>
            <person name="Vandecasteele C."/>
            <person name="Vares D."/>
            <person name="Vear F."/>
            <person name="Vautrin S."/>
            <person name="Crespi M."/>
            <person name="Mangin B."/>
            <person name="Burke J.M."/>
            <person name="Salse J."/>
            <person name="Munos S."/>
            <person name="Vincourt P."/>
            <person name="Rieseberg L.H."/>
            <person name="Langlade N.B."/>
        </authorList>
    </citation>
    <scope>NUCLEOTIDE SEQUENCE</scope>
    <source>
        <tissue evidence="3">Leaves</tissue>
    </source>
</reference>
<comment type="caution">
    <text evidence="3">The sequence shown here is derived from an EMBL/GenBank/DDBJ whole genome shotgun (WGS) entry which is preliminary data.</text>
</comment>
<evidence type="ECO:0000256" key="2">
    <source>
        <dbReference type="SAM" id="Phobius"/>
    </source>
</evidence>
<feature type="compositionally biased region" description="Basic and acidic residues" evidence="1">
    <location>
        <begin position="44"/>
        <end position="54"/>
    </location>
</feature>